<feature type="compositionally biased region" description="Low complexity" evidence="1">
    <location>
        <begin position="504"/>
        <end position="517"/>
    </location>
</feature>
<reference evidence="2 3" key="1">
    <citation type="journal article" date="2021" name="Sci. Rep.">
        <title>Genome sequencing of the multicellular alga Astrephomene provides insights into convergent evolution of germ-soma differentiation.</title>
        <authorList>
            <person name="Yamashita S."/>
            <person name="Yamamoto K."/>
            <person name="Matsuzaki R."/>
            <person name="Suzuki S."/>
            <person name="Yamaguchi H."/>
            <person name="Hirooka S."/>
            <person name="Minakuchi Y."/>
            <person name="Miyagishima S."/>
            <person name="Kawachi M."/>
            <person name="Toyoda A."/>
            <person name="Nozaki H."/>
        </authorList>
    </citation>
    <scope>NUCLEOTIDE SEQUENCE [LARGE SCALE GENOMIC DNA]</scope>
    <source>
        <strain evidence="2 3">NIES-4017</strain>
    </source>
</reference>
<proteinExistence type="predicted"/>
<name>A0AAD3DR29_9CHLO</name>
<feature type="compositionally biased region" description="Low complexity" evidence="1">
    <location>
        <begin position="375"/>
        <end position="390"/>
    </location>
</feature>
<comment type="caution">
    <text evidence="2">The sequence shown here is derived from an EMBL/GenBank/DDBJ whole genome shotgun (WGS) entry which is preliminary data.</text>
</comment>
<feature type="compositionally biased region" description="Low complexity" evidence="1">
    <location>
        <begin position="153"/>
        <end position="163"/>
    </location>
</feature>
<feature type="compositionally biased region" description="Polar residues" evidence="1">
    <location>
        <begin position="42"/>
        <end position="51"/>
    </location>
</feature>
<feature type="compositionally biased region" description="Basic and acidic residues" evidence="1">
    <location>
        <begin position="1"/>
        <end position="13"/>
    </location>
</feature>
<feature type="region of interest" description="Disordered" evidence="1">
    <location>
        <begin position="666"/>
        <end position="704"/>
    </location>
</feature>
<feature type="compositionally biased region" description="Low complexity" evidence="1">
    <location>
        <begin position="313"/>
        <end position="322"/>
    </location>
</feature>
<gene>
    <name evidence="2" type="ORF">Agub_g8080</name>
</gene>
<feature type="region of interest" description="Disordered" evidence="1">
    <location>
        <begin position="153"/>
        <end position="257"/>
    </location>
</feature>
<protein>
    <submittedName>
        <fullName evidence="2">Uncharacterized protein</fullName>
    </submittedName>
</protein>
<sequence length="934" mass="95088">MSQELLDMKHEVSRSANPSMYIADEPAPSYSQLEDGAPGQDSAPSMGSSSRVVRGNARQTDHTPPQSAGADRPSSVTASSLPSREASMSGCRPISGPGPEVNGITSQSLAPRGPVPGTSDSHGTAGWAAPWSAQANRPPSALFLTAVAHAGGNLANPADAAPNPKAPERRTSSSTTPRLPEIPGAAASSTGASGDPQPRAVDPRPVTATDELLAAAVARLHRESGEQEQQQPQTALTQQQRQQAQLQDPQPVLNSKSPLMAGNTAIALGLLGSGPLAPLFDNGRPSFRARQPSVVLESAGRRRLVSRDGCVSPTALGTPAAAGAGGVGGGVRTPAALGSPTGRTLQDSASYRGLNPDSLTRTATLASWPQDSRRSLTSSNPQRPSSSSPLYPSPPPSAPHSAGLPAGSGAAGAGGLRDGLSAGRTSGHITYGTLSSAVAISQPGIASSSSSHPSREPSAHATHSSTAVAHVGYAADVVQDQTGNQPPQQQAGTATATAVITTTTTTTSSATSNGRTSFAGGGGGAASHLPPGAAPPAKRRARMQAYSARRRTHGSPTLSPEASEQMAPVLHLSTVSPMLALEPLEQPKHALAHVMRVLHMRSGMSTMITRHYVEVSHHVGARQAGMLPHAAHSFPAPMLPSVPRFTPLPQQQPPAQPLRPLLARSKARGVSARNNAAAEPRRPNSPPFARPSQGRAAVRQGQVSDASGYMSGDAAAAATAAAASTAAAWSPYGQGSGPIDAAAEAAEVGAGATSPRTQPPTVTVPRRPIPYSAAETPIVSPTSLQGRAAAHAAAMAAGGGGHYGAIHAAGGDSPIRGGVAQPLASSVDGTPTLTLIEEKGAVGPRQPRARSPHAQQQLAMGGPFSLRRTVYYDWVESTPLAERLGAGNVGGVIANGLEGKALVLKRQLPDRSSPVYFKPAYQKPLLGGDVLHVL</sequence>
<dbReference type="AlphaFoldDB" id="A0AAD3DR29"/>
<dbReference type="Proteomes" id="UP001054857">
    <property type="component" value="Unassembled WGS sequence"/>
</dbReference>
<keyword evidence="3" id="KW-1185">Reference proteome</keyword>
<feature type="compositionally biased region" description="Low complexity" evidence="1">
    <location>
        <begin position="399"/>
        <end position="408"/>
    </location>
</feature>
<evidence type="ECO:0000256" key="1">
    <source>
        <dbReference type="SAM" id="MobiDB-lite"/>
    </source>
</evidence>
<organism evidence="2 3">
    <name type="scientific">Astrephomene gubernaculifera</name>
    <dbReference type="NCBI Taxonomy" id="47775"/>
    <lineage>
        <taxon>Eukaryota</taxon>
        <taxon>Viridiplantae</taxon>
        <taxon>Chlorophyta</taxon>
        <taxon>core chlorophytes</taxon>
        <taxon>Chlorophyceae</taxon>
        <taxon>CS clade</taxon>
        <taxon>Chlamydomonadales</taxon>
        <taxon>Astrephomenaceae</taxon>
        <taxon>Astrephomene</taxon>
    </lineage>
</organism>
<evidence type="ECO:0000313" key="3">
    <source>
        <dbReference type="Proteomes" id="UP001054857"/>
    </source>
</evidence>
<feature type="compositionally biased region" description="Basic residues" evidence="1">
    <location>
        <begin position="537"/>
        <end position="553"/>
    </location>
</feature>
<accession>A0AAD3DR29</accession>
<feature type="region of interest" description="Disordered" evidence="1">
    <location>
        <begin position="312"/>
        <end position="421"/>
    </location>
</feature>
<feature type="compositionally biased region" description="Low complexity" evidence="1">
    <location>
        <begin position="227"/>
        <end position="250"/>
    </location>
</feature>
<feature type="compositionally biased region" description="Low complexity" evidence="1">
    <location>
        <begin position="184"/>
        <end position="194"/>
    </location>
</feature>
<evidence type="ECO:0000313" key="2">
    <source>
        <dbReference type="EMBL" id="GFR46500.1"/>
    </source>
</evidence>
<feature type="region of interest" description="Disordered" evidence="1">
    <location>
        <begin position="1"/>
        <end position="133"/>
    </location>
</feature>
<feature type="region of interest" description="Disordered" evidence="1">
    <location>
        <begin position="444"/>
        <end position="465"/>
    </location>
</feature>
<dbReference type="EMBL" id="BMAR01000014">
    <property type="protein sequence ID" value="GFR46500.1"/>
    <property type="molecule type" value="Genomic_DNA"/>
</dbReference>
<feature type="compositionally biased region" description="Polar residues" evidence="1">
    <location>
        <begin position="357"/>
        <end position="370"/>
    </location>
</feature>
<feature type="region of interest" description="Disordered" evidence="1">
    <location>
        <begin position="745"/>
        <end position="764"/>
    </location>
</feature>
<feature type="region of interest" description="Disordered" evidence="1">
    <location>
        <begin position="504"/>
        <end position="564"/>
    </location>
</feature>